<dbReference type="EnsemblMetazoa" id="HelroT184425">
    <property type="protein sequence ID" value="HelroP184425"/>
    <property type="gene ID" value="HelroG184425"/>
</dbReference>
<dbReference type="KEGG" id="hro:HELRODRAFT_184425"/>
<dbReference type="OMA" id="ANRMFIN"/>
<evidence type="ECO:0000259" key="1">
    <source>
        <dbReference type="Pfam" id="PF01365"/>
    </source>
</evidence>
<dbReference type="eggNOG" id="KOG3533">
    <property type="taxonomic scope" value="Eukaryota"/>
</dbReference>
<evidence type="ECO:0000313" key="4">
    <source>
        <dbReference type="Proteomes" id="UP000015101"/>
    </source>
</evidence>
<dbReference type="GeneID" id="20209564"/>
<dbReference type="InterPro" id="IPR015925">
    <property type="entry name" value="Ryanodine_IP3_receptor"/>
</dbReference>
<dbReference type="GO" id="GO:0005262">
    <property type="term" value="F:calcium channel activity"/>
    <property type="evidence" value="ECO:0007669"/>
    <property type="project" value="InterPro"/>
</dbReference>
<dbReference type="GO" id="GO:0016020">
    <property type="term" value="C:membrane"/>
    <property type="evidence" value="ECO:0007669"/>
    <property type="project" value="InterPro"/>
</dbReference>
<reference evidence="2 4" key="2">
    <citation type="journal article" date="2013" name="Nature">
        <title>Insights into bilaterian evolution from three spiralian genomes.</title>
        <authorList>
            <person name="Simakov O."/>
            <person name="Marletaz F."/>
            <person name="Cho S.J."/>
            <person name="Edsinger-Gonzales E."/>
            <person name="Havlak P."/>
            <person name="Hellsten U."/>
            <person name="Kuo D.H."/>
            <person name="Larsson T."/>
            <person name="Lv J."/>
            <person name="Arendt D."/>
            <person name="Savage R."/>
            <person name="Osoegawa K."/>
            <person name="de Jong P."/>
            <person name="Grimwood J."/>
            <person name="Chapman J.A."/>
            <person name="Shapiro H."/>
            <person name="Aerts A."/>
            <person name="Otillar R.P."/>
            <person name="Terry A.Y."/>
            <person name="Boore J.L."/>
            <person name="Grigoriev I.V."/>
            <person name="Lindberg D.R."/>
            <person name="Seaver E.C."/>
            <person name="Weisblat D.A."/>
            <person name="Putnam N.H."/>
            <person name="Rokhsar D.S."/>
        </authorList>
    </citation>
    <scope>NUCLEOTIDE SEQUENCE</scope>
</reference>
<dbReference type="OrthoDB" id="6154945at2759"/>
<reference evidence="4" key="1">
    <citation type="submission" date="2012-12" db="EMBL/GenBank/DDBJ databases">
        <authorList>
            <person name="Hellsten U."/>
            <person name="Grimwood J."/>
            <person name="Chapman J.A."/>
            <person name="Shapiro H."/>
            <person name="Aerts A."/>
            <person name="Otillar R.P."/>
            <person name="Terry A.Y."/>
            <person name="Boore J.L."/>
            <person name="Simakov O."/>
            <person name="Marletaz F."/>
            <person name="Cho S.-J."/>
            <person name="Edsinger-Gonzales E."/>
            <person name="Havlak P."/>
            <person name="Kuo D.-H."/>
            <person name="Larsson T."/>
            <person name="Lv J."/>
            <person name="Arendt D."/>
            <person name="Savage R."/>
            <person name="Osoegawa K."/>
            <person name="de Jong P."/>
            <person name="Lindberg D.R."/>
            <person name="Seaver E.C."/>
            <person name="Weisblat D.A."/>
            <person name="Putnam N.H."/>
            <person name="Grigoriev I.V."/>
            <person name="Rokhsar D.S."/>
        </authorList>
    </citation>
    <scope>NUCLEOTIDE SEQUENCE</scope>
</reference>
<proteinExistence type="predicted"/>
<dbReference type="Pfam" id="PF01365">
    <property type="entry name" value="RYDR_ITPR"/>
    <property type="match status" value="1"/>
</dbReference>
<sequence length="113" mass="12785">MTGEVGCFAEKDDKEAFALVPVPAQEVRDLDFATDASKELSRYALELETSANRMFINLTTNLLTEILYFVAYQDNNGGDPFEVETPGSNRERPKLLREQFVLKQVLGTFQFTL</sequence>
<dbReference type="SUPFAM" id="SSF100909">
    <property type="entry name" value="IP3 receptor type 1 binding core, domain 2"/>
    <property type="match status" value="1"/>
</dbReference>
<dbReference type="CTD" id="20209564"/>
<dbReference type="InParanoid" id="T1FL65"/>
<feature type="domain" description="RIH" evidence="1">
    <location>
        <begin position="61"/>
        <end position="107"/>
    </location>
</feature>
<dbReference type="EMBL" id="KB097362">
    <property type="protein sequence ID" value="ESN97455.1"/>
    <property type="molecule type" value="Genomic_DNA"/>
</dbReference>
<name>T1FL65_HELRO</name>
<keyword evidence="4" id="KW-1185">Reference proteome</keyword>
<dbReference type="PANTHER" id="PTHR13715:SF102">
    <property type="entry name" value="INOSITOL 1,4,5-TRISPHOSPHATE RECEPTOR"/>
    <property type="match status" value="1"/>
</dbReference>
<reference evidence="3" key="3">
    <citation type="submission" date="2015-06" db="UniProtKB">
        <authorList>
            <consortium name="EnsemblMetazoa"/>
        </authorList>
    </citation>
    <scope>IDENTIFICATION</scope>
</reference>
<evidence type="ECO:0000313" key="3">
    <source>
        <dbReference type="EnsemblMetazoa" id="HelroP184425"/>
    </source>
</evidence>
<dbReference type="InterPro" id="IPR035910">
    <property type="entry name" value="RyR/IP3R_RIH_dom_sf"/>
</dbReference>
<dbReference type="InterPro" id="IPR000699">
    <property type="entry name" value="RIH_dom"/>
</dbReference>
<dbReference type="RefSeq" id="XP_009024447.1">
    <property type="nucleotide sequence ID" value="XM_009026199.1"/>
</dbReference>
<dbReference type="AlphaFoldDB" id="T1FL65"/>
<dbReference type="Proteomes" id="UP000015101">
    <property type="component" value="Unassembled WGS sequence"/>
</dbReference>
<protein>
    <recommendedName>
        <fullName evidence="1">RIH domain-containing protein</fullName>
    </recommendedName>
</protein>
<dbReference type="HOGENOM" id="CLU_2136168_0_0_1"/>
<evidence type="ECO:0000313" key="2">
    <source>
        <dbReference type="EMBL" id="ESN97455.1"/>
    </source>
</evidence>
<dbReference type="Gene3D" id="1.25.10.30">
    <property type="entry name" value="IP3 receptor type 1 binding core, RIH domain"/>
    <property type="match status" value="1"/>
</dbReference>
<dbReference type="EMBL" id="AMQM01010006">
    <property type="status" value="NOT_ANNOTATED_CDS"/>
    <property type="molecule type" value="Genomic_DNA"/>
</dbReference>
<accession>T1FL65</accession>
<dbReference type="STRING" id="6412.T1FL65"/>
<organism evidence="3 4">
    <name type="scientific">Helobdella robusta</name>
    <name type="common">Californian leech</name>
    <dbReference type="NCBI Taxonomy" id="6412"/>
    <lineage>
        <taxon>Eukaryota</taxon>
        <taxon>Metazoa</taxon>
        <taxon>Spiralia</taxon>
        <taxon>Lophotrochozoa</taxon>
        <taxon>Annelida</taxon>
        <taxon>Clitellata</taxon>
        <taxon>Hirudinea</taxon>
        <taxon>Rhynchobdellida</taxon>
        <taxon>Glossiphoniidae</taxon>
        <taxon>Helobdella</taxon>
    </lineage>
</organism>
<dbReference type="PANTHER" id="PTHR13715">
    <property type="entry name" value="RYANODINE RECEPTOR AND IP3 RECEPTOR"/>
    <property type="match status" value="1"/>
</dbReference>
<gene>
    <name evidence="3" type="primary">20209564</name>
    <name evidence="2" type="ORF">HELRODRAFT_184425</name>
</gene>